<keyword evidence="1" id="KW-1133">Transmembrane helix</keyword>
<protein>
    <submittedName>
        <fullName evidence="2">Uncharacterized protein</fullName>
    </submittedName>
</protein>
<reference evidence="2" key="2">
    <citation type="submission" date="2023-06" db="EMBL/GenBank/DDBJ databases">
        <authorList>
            <consortium name="Lawrence Berkeley National Laboratory"/>
            <person name="Haridas S."/>
            <person name="Hensen N."/>
            <person name="Bonometti L."/>
            <person name="Westerberg I."/>
            <person name="Brannstrom I.O."/>
            <person name="Guillou S."/>
            <person name="Cros-Aarteil S."/>
            <person name="Calhoun S."/>
            <person name="Kuo A."/>
            <person name="Mondo S."/>
            <person name="Pangilinan J."/>
            <person name="Riley R."/>
            <person name="Labutti K."/>
            <person name="Andreopoulos B."/>
            <person name="Lipzen A."/>
            <person name="Chen C."/>
            <person name="Yanf M."/>
            <person name="Daum C."/>
            <person name="Ng V."/>
            <person name="Clum A."/>
            <person name="Steindorff A."/>
            <person name="Ohm R."/>
            <person name="Martin F."/>
            <person name="Silar P."/>
            <person name="Natvig D."/>
            <person name="Lalanne C."/>
            <person name="Gautier V."/>
            <person name="Ament-Velasquez S.L."/>
            <person name="Kruys A."/>
            <person name="Hutchinson M.I."/>
            <person name="Powell A.J."/>
            <person name="Barry K."/>
            <person name="Miller A.N."/>
            <person name="Grigoriev I.V."/>
            <person name="Debuchy R."/>
            <person name="Gladieux P."/>
            <person name="Thoren M.H."/>
            <person name="Johannesson H."/>
        </authorList>
    </citation>
    <scope>NUCLEOTIDE SEQUENCE</scope>
    <source>
        <strain evidence="2">CBS 955.72</strain>
    </source>
</reference>
<keyword evidence="1" id="KW-0472">Membrane</keyword>
<dbReference type="Proteomes" id="UP001275084">
    <property type="component" value="Unassembled WGS sequence"/>
</dbReference>
<dbReference type="EMBL" id="JAUIQD010000005">
    <property type="protein sequence ID" value="KAK3349818.1"/>
    <property type="molecule type" value="Genomic_DNA"/>
</dbReference>
<dbReference type="AlphaFoldDB" id="A0AAJ0HFD6"/>
<accession>A0AAJ0HFD6</accession>
<proteinExistence type="predicted"/>
<name>A0AAJ0HFD6_9PEZI</name>
<organism evidence="2 3">
    <name type="scientific">Lasiosphaeria hispida</name>
    <dbReference type="NCBI Taxonomy" id="260671"/>
    <lineage>
        <taxon>Eukaryota</taxon>
        <taxon>Fungi</taxon>
        <taxon>Dikarya</taxon>
        <taxon>Ascomycota</taxon>
        <taxon>Pezizomycotina</taxon>
        <taxon>Sordariomycetes</taxon>
        <taxon>Sordariomycetidae</taxon>
        <taxon>Sordariales</taxon>
        <taxon>Lasiosphaeriaceae</taxon>
        <taxon>Lasiosphaeria</taxon>
    </lineage>
</organism>
<keyword evidence="3" id="KW-1185">Reference proteome</keyword>
<reference evidence="2" key="1">
    <citation type="journal article" date="2023" name="Mol. Phylogenet. Evol.">
        <title>Genome-scale phylogeny and comparative genomics of the fungal order Sordariales.</title>
        <authorList>
            <person name="Hensen N."/>
            <person name="Bonometti L."/>
            <person name="Westerberg I."/>
            <person name="Brannstrom I.O."/>
            <person name="Guillou S."/>
            <person name="Cros-Aarteil S."/>
            <person name="Calhoun S."/>
            <person name="Haridas S."/>
            <person name="Kuo A."/>
            <person name="Mondo S."/>
            <person name="Pangilinan J."/>
            <person name="Riley R."/>
            <person name="LaButti K."/>
            <person name="Andreopoulos B."/>
            <person name="Lipzen A."/>
            <person name="Chen C."/>
            <person name="Yan M."/>
            <person name="Daum C."/>
            <person name="Ng V."/>
            <person name="Clum A."/>
            <person name="Steindorff A."/>
            <person name="Ohm R.A."/>
            <person name="Martin F."/>
            <person name="Silar P."/>
            <person name="Natvig D.O."/>
            <person name="Lalanne C."/>
            <person name="Gautier V."/>
            <person name="Ament-Velasquez S.L."/>
            <person name="Kruys A."/>
            <person name="Hutchinson M.I."/>
            <person name="Powell A.J."/>
            <person name="Barry K."/>
            <person name="Miller A.N."/>
            <person name="Grigoriev I.V."/>
            <person name="Debuchy R."/>
            <person name="Gladieux P."/>
            <person name="Hiltunen Thoren M."/>
            <person name="Johannesson H."/>
        </authorList>
    </citation>
    <scope>NUCLEOTIDE SEQUENCE</scope>
    <source>
        <strain evidence="2">CBS 955.72</strain>
    </source>
</reference>
<keyword evidence="1" id="KW-0812">Transmembrane</keyword>
<feature type="transmembrane region" description="Helical" evidence="1">
    <location>
        <begin position="30"/>
        <end position="47"/>
    </location>
</feature>
<evidence type="ECO:0000313" key="3">
    <source>
        <dbReference type="Proteomes" id="UP001275084"/>
    </source>
</evidence>
<evidence type="ECO:0000313" key="2">
    <source>
        <dbReference type="EMBL" id="KAK3349818.1"/>
    </source>
</evidence>
<gene>
    <name evidence="2" type="ORF">B0T25DRAFT_570426</name>
</gene>
<sequence>MLAIPHSLENDGQCPLLGRHRGIGVGVDDILAVLAFFFSGFTIYFNVAGKTLRHPL</sequence>
<evidence type="ECO:0000256" key="1">
    <source>
        <dbReference type="SAM" id="Phobius"/>
    </source>
</evidence>
<comment type="caution">
    <text evidence="2">The sequence shown here is derived from an EMBL/GenBank/DDBJ whole genome shotgun (WGS) entry which is preliminary data.</text>
</comment>